<dbReference type="InterPro" id="IPR000223">
    <property type="entry name" value="Pept_S26A_signal_pept_1"/>
</dbReference>
<comment type="subcellular location">
    <subcellularLocation>
        <location evidence="7">Membrane</location>
        <topology evidence="7">Single-pass type II membrane protein</topology>
    </subcellularLocation>
</comment>
<keyword evidence="7" id="KW-1133">Transmembrane helix</keyword>
<dbReference type="EMBL" id="JACIJC010000001">
    <property type="protein sequence ID" value="MBB5684197.1"/>
    <property type="molecule type" value="Genomic_DNA"/>
</dbReference>
<dbReference type="AlphaFoldDB" id="A0A7W9ECM0"/>
<comment type="similarity">
    <text evidence="2 7">Belongs to the peptidase S26 family.</text>
</comment>
<dbReference type="Proteomes" id="UP000549617">
    <property type="component" value="Unassembled WGS sequence"/>
</dbReference>
<dbReference type="Gene3D" id="2.10.109.10">
    <property type="entry name" value="Umud Fragment, subunit A"/>
    <property type="match status" value="1"/>
</dbReference>
<protein>
    <recommendedName>
        <fullName evidence="4 7">Signal peptidase I</fullName>
        <ecNumber evidence="3 7">3.4.21.89</ecNumber>
    </recommendedName>
</protein>
<keyword evidence="7" id="KW-0645">Protease</keyword>
<evidence type="ECO:0000256" key="5">
    <source>
        <dbReference type="ARBA" id="ARBA00022801"/>
    </source>
</evidence>
<dbReference type="SUPFAM" id="SSF51306">
    <property type="entry name" value="LexA/Signal peptidase"/>
    <property type="match status" value="1"/>
</dbReference>
<dbReference type="GO" id="GO:0009003">
    <property type="term" value="F:signal peptidase activity"/>
    <property type="evidence" value="ECO:0007669"/>
    <property type="project" value="UniProtKB-EC"/>
</dbReference>
<dbReference type="EC" id="3.4.21.89" evidence="3 7"/>
<dbReference type="GO" id="GO:0004252">
    <property type="term" value="F:serine-type endopeptidase activity"/>
    <property type="evidence" value="ECO:0007669"/>
    <property type="project" value="InterPro"/>
</dbReference>
<feature type="active site" evidence="6">
    <location>
        <position position="120"/>
    </location>
</feature>
<accession>A0A7W9ECM0</accession>
<comment type="caution">
    <text evidence="9">The sequence shown here is derived from an EMBL/GenBank/DDBJ whole genome shotgun (WGS) entry which is preliminary data.</text>
</comment>
<organism evidence="9 10">
    <name type="scientific">Sphingobium boeckii</name>
    <dbReference type="NCBI Taxonomy" id="1082345"/>
    <lineage>
        <taxon>Bacteria</taxon>
        <taxon>Pseudomonadati</taxon>
        <taxon>Pseudomonadota</taxon>
        <taxon>Alphaproteobacteria</taxon>
        <taxon>Sphingomonadales</taxon>
        <taxon>Sphingomonadaceae</taxon>
        <taxon>Sphingobium</taxon>
    </lineage>
</organism>
<evidence type="ECO:0000313" key="9">
    <source>
        <dbReference type="EMBL" id="MBB5684197.1"/>
    </source>
</evidence>
<dbReference type="InterPro" id="IPR019757">
    <property type="entry name" value="Pept_S26A_signal_pept_1_Lys-AS"/>
</dbReference>
<evidence type="ECO:0000256" key="7">
    <source>
        <dbReference type="RuleBase" id="RU362042"/>
    </source>
</evidence>
<dbReference type="PANTHER" id="PTHR43390">
    <property type="entry name" value="SIGNAL PEPTIDASE I"/>
    <property type="match status" value="1"/>
</dbReference>
<keyword evidence="7" id="KW-0812">Transmembrane</keyword>
<evidence type="ECO:0000259" key="8">
    <source>
        <dbReference type="Pfam" id="PF10502"/>
    </source>
</evidence>
<feature type="active site" evidence="6">
    <location>
        <position position="59"/>
    </location>
</feature>
<keyword evidence="5 7" id="KW-0378">Hydrolase</keyword>
<dbReference type="NCBIfam" id="TIGR02227">
    <property type="entry name" value="sigpep_I_bact"/>
    <property type="match status" value="1"/>
</dbReference>
<dbReference type="RefSeq" id="WP_184014448.1">
    <property type="nucleotide sequence ID" value="NZ_JACIJC010000001.1"/>
</dbReference>
<evidence type="ECO:0000256" key="4">
    <source>
        <dbReference type="ARBA" id="ARBA00019232"/>
    </source>
</evidence>
<sequence length="294" mass="32302">MSDSLNEATPADAEPVTVDSKKAGQTDWWGEVRGIFWLILAVLGFHSFIAKPFYIPSESMMPGLLTGDRLVVSKYPYGWSWVSPSFHILPFIQGRALGHLPERGDVVIAVPPGEREDYIKRAIGLPGDRLEVRGGIVILNNVPVKRSAGFAVRIPVDVNSPCNDYPGALRSGPDGKDYCELPAYRETLPNGRSYTVLDTGWSSGDDYAAITVPENTVFLMGDNRDHSADSRYSLESQGLGGPVPWENIGGRAEFITFSLDGTANWWNPISWFTAMRSGRAWTSLHPDRTTAGDQ</sequence>
<keyword evidence="7" id="KW-0472">Membrane</keyword>
<dbReference type="InterPro" id="IPR036286">
    <property type="entry name" value="LexA/Signal_pep-like_sf"/>
</dbReference>
<dbReference type="GO" id="GO:0006465">
    <property type="term" value="P:signal peptide processing"/>
    <property type="evidence" value="ECO:0007669"/>
    <property type="project" value="InterPro"/>
</dbReference>
<gene>
    <name evidence="9" type="ORF">FHS49_000188</name>
</gene>
<dbReference type="GO" id="GO:0016020">
    <property type="term" value="C:membrane"/>
    <property type="evidence" value="ECO:0007669"/>
    <property type="project" value="UniProtKB-SubCell"/>
</dbReference>
<evidence type="ECO:0000313" key="10">
    <source>
        <dbReference type="Proteomes" id="UP000549617"/>
    </source>
</evidence>
<proteinExistence type="inferred from homology"/>
<evidence type="ECO:0000256" key="6">
    <source>
        <dbReference type="PIRSR" id="PIRSR600223-1"/>
    </source>
</evidence>
<name>A0A7W9ECM0_9SPHN</name>
<dbReference type="PROSITE" id="PS00760">
    <property type="entry name" value="SPASE_I_2"/>
    <property type="match status" value="1"/>
</dbReference>
<evidence type="ECO:0000256" key="3">
    <source>
        <dbReference type="ARBA" id="ARBA00013208"/>
    </source>
</evidence>
<dbReference type="PANTHER" id="PTHR43390:SF1">
    <property type="entry name" value="CHLOROPLAST PROCESSING PEPTIDASE"/>
    <property type="match status" value="1"/>
</dbReference>
<dbReference type="PRINTS" id="PR00727">
    <property type="entry name" value="LEADERPTASE"/>
</dbReference>
<keyword evidence="10" id="KW-1185">Reference proteome</keyword>
<dbReference type="InterPro" id="IPR019533">
    <property type="entry name" value="Peptidase_S26"/>
</dbReference>
<evidence type="ECO:0000256" key="2">
    <source>
        <dbReference type="ARBA" id="ARBA00009370"/>
    </source>
</evidence>
<reference evidence="9 10" key="1">
    <citation type="submission" date="2020-08" db="EMBL/GenBank/DDBJ databases">
        <title>Genomic Encyclopedia of Type Strains, Phase IV (KMG-IV): sequencing the most valuable type-strain genomes for metagenomic binning, comparative biology and taxonomic classification.</title>
        <authorList>
            <person name="Goeker M."/>
        </authorList>
    </citation>
    <scope>NUCLEOTIDE SEQUENCE [LARGE SCALE GENOMIC DNA]</scope>
    <source>
        <strain evidence="9 10">DSM 25079</strain>
    </source>
</reference>
<evidence type="ECO:0000256" key="1">
    <source>
        <dbReference type="ARBA" id="ARBA00000677"/>
    </source>
</evidence>
<feature type="domain" description="Peptidase S26" evidence="8">
    <location>
        <begin position="34"/>
        <end position="256"/>
    </location>
</feature>
<comment type="catalytic activity">
    <reaction evidence="1 7">
        <text>Cleavage of hydrophobic, N-terminal signal or leader sequences from secreted and periplasmic proteins.</text>
        <dbReference type="EC" id="3.4.21.89"/>
    </reaction>
</comment>
<feature type="transmembrane region" description="Helical" evidence="7">
    <location>
        <begin position="35"/>
        <end position="54"/>
    </location>
</feature>
<dbReference type="Pfam" id="PF10502">
    <property type="entry name" value="Peptidase_S26"/>
    <property type="match status" value="1"/>
</dbReference>
<dbReference type="CDD" id="cd06530">
    <property type="entry name" value="S26_SPase_I"/>
    <property type="match status" value="1"/>
</dbReference>